<name>A0AAW7IDH1_9BACI</name>
<sequence length="237" mass="27606">MNRYKALFFDIDDTLLDFRMAESDALRLLLKEQQMLYTQQAEAHYKMINQNLWKSFEKGEISRNEVINTRFSTFFKEYGRVVDGVALEKTYRSYLEQGHQEVNGAHELVAILELHHDLYIVSNGVSRTQDKRLRDSGLDVYFKQVFISEDTGYQKPMKEFFDYVFACIPDFKPEQGLIIGDSLSADIRGGQLAGMDTCWFNPERKQNETGIEPTYEIQQLSDLYSIINKARYLGNKS</sequence>
<dbReference type="InterPro" id="IPR036412">
    <property type="entry name" value="HAD-like_sf"/>
</dbReference>
<dbReference type="InterPro" id="IPR023198">
    <property type="entry name" value="PGP-like_dom2"/>
</dbReference>
<organism evidence="1 2">
    <name type="scientific">Peribacillus simplex</name>
    <dbReference type="NCBI Taxonomy" id="1478"/>
    <lineage>
        <taxon>Bacteria</taxon>
        <taxon>Bacillati</taxon>
        <taxon>Bacillota</taxon>
        <taxon>Bacilli</taxon>
        <taxon>Bacillales</taxon>
        <taxon>Bacillaceae</taxon>
        <taxon>Peribacillus</taxon>
    </lineage>
</organism>
<dbReference type="PANTHER" id="PTHR47478">
    <property type="match status" value="1"/>
</dbReference>
<dbReference type="InterPro" id="IPR011951">
    <property type="entry name" value="HAD-SF_hydro_IA_YjjG/PynA"/>
</dbReference>
<reference evidence="1" key="1">
    <citation type="submission" date="2023-06" db="EMBL/GenBank/DDBJ databases">
        <title>Comparative genomics of Bacillaceae isolates and their secondary metabolite potential.</title>
        <authorList>
            <person name="Song L."/>
            <person name="Nielsen L.J."/>
            <person name="Mohite O."/>
            <person name="Xu X."/>
            <person name="Weber T."/>
            <person name="Kovacs A.T."/>
        </authorList>
    </citation>
    <scope>NUCLEOTIDE SEQUENCE</scope>
    <source>
        <strain evidence="1">D8_B_37</strain>
    </source>
</reference>
<proteinExistence type="predicted"/>
<dbReference type="SFLD" id="SFLDS00003">
    <property type="entry name" value="Haloacid_Dehalogenase"/>
    <property type="match status" value="1"/>
</dbReference>
<gene>
    <name evidence="1" type="ORF">QUF89_18780</name>
</gene>
<dbReference type="InterPro" id="IPR006439">
    <property type="entry name" value="HAD-SF_hydro_IA"/>
</dbReference>
<dbReference type="EMBL" id="JAUCEY010000008">
    <property type="protein sequence ID" value="MDM5454180.1"/>
    <property type="molecule type" value="Genomic_DNA"/>
</dbReference>
<dbReference type="Pfam" id="PF13419">
    <property type="entry name" value="HAD_2"/>
    <property type="match status" value="1"/>
</dbReference>
<comment type="caution">
    <text evidence="1">The sequence shown here is derived from an EMBL/GenBank/DDBJ whole genome shotgun (WGS) entry which is preliminary data.</text>
</comment>
<dbReference type="InterPro" id="IPR041492">
    <property type="entry name" value="HAD_2"/>
</dbReference>
<dbReference type="RefSeq" id="WP_289321233.1">
    <property type="nucleotide sequence ID" value="NZ_JAUCEY010000008.1"/>
</dbReference>
<dbReference type="AlphaFoldDB" id="A0AAW7IDH1"/>
<evidence type="ECO:0000313" key="1">
    <source>
        <dbReference type="EMBL" id="MDM5454180.1"/>
    </source>
</evidence>
<dbReference type="InterPro" id="IPR052550">
    <property type="entry name" value="Pyrimidine_5'-ntase_YjjG"/>
</dbReference>
<protein>
    <submittedName>
        <fullName evidence="1">YjjG family noncanonical pyrimidine nucleotidase</fullName>
    </submittedName>
</protein>
<accession>A0AAW7IDH1</accession>
<dbReference type="InterPro" id="IPR023214">
    <property type="entry name" value="HAD_sf"/>
</dbReference>
<dbReference type="PANTHER" id="PTHR47478:SF1">
    <property type="entry name" value="PYRIMIDINE 5'-NUCLEOTIDASE YJJG"/>
    <property type="match status" value="1"/>
</dbReference>
<dbReference type="NCBIfam" id="TIGR01549">
    <property type="entry name" value="HAD-SF-IA-v1"/>
    <property type="match status" value="1"/>
</dbReference>
<dbReference type="NCBIfam" id="TIGR02254">
    <property type="entry name" value="YjjG_YfnB"/>
    <property type="match status" value="1"/>
</dbReference>
<evidence type="ECO:0000313" key="2">
    <source>
        <dbReference type="Proteomes" id="UP001234602"/>
    </source>
</evidence>
<dbReference type="Gene3D" id="1.10.150.240">
    <property type="entry name" value="Putative phosphatase, domain 2"/>
    <property type="match status" value="1"/>
</dbReference>
<dbReference type="Proteomes" id="UP001234602">
    <property type="component" value="Unassembled WGS sequence"/>
</dbReference>
<dbReference type="SFLD" id="SFLDG01129">
    <property type="entry name" value="C1.5:_HAD__Beta-PGM__Phosphata"/>
    <property type="match status" value="1"/>
</dbReference>
<dbReference type="Gene3D" id="3.40.50.1000">
    <property type="entry name" value="HAD superfamily/HAD-like"/>
    <property type="match status" value="1"/>
</dbReference>
<dbReference type="GO" id="GO:0008253">
    <property type="term" value="F:5'-nucleotidase activity"/>
    <property type="evidence" value="ECO:0007669"/>
    <property type="project" value="InterPro"/>
</dbReference>
<dbReference type="SFLD" id="SFLDG01135">
    <property type="entry name" value="C1.5.6:_HAD__Beta-PGM__Phospha"/>
    <property type="match status" value="1"/>
</dbReference>
<dbReference type="SUPFAM" id="SSF56784">
    <property type="entry name" value="HAD-like"/>
    <property type="match status" value="1"/>
</dbReference>